<keyword evidence="2" id="KW-1185">Reference proteome</keyword>
<organism evidence="1 2">
    <name type="scientific">Acrocarpospora phusangensis</name>
    <dbReference type="NCBI Taxonomy" id="1070424"/>
    <lineage>
        <taxon>Bacteria</taxon>
        <taxon>Bacillati</taxon>
        <taxon>Actinomycetota</taxon>
        <taxon>Actinomycetes</taxon>
        <taxon>Streptosporangiales</taxon>
        <taxon>Streptosporangiaceae</taxon>
        <taxon>Acrocarpospora</taxon>
    </lineage>
</organism>
<proteinExistence type="predicted"/>
<sequence>MKSAERTLPPQPTGGKQPCSYSCGRTARGWRWVPAAREWLPVCDSHSGGQVVAAAGNYYPDFATSVPRQPPPEQRDSITCPRCGRTSHHPVDVAEGYCGHCHDFTGRPSGEG</sequence>
<dbReference type="EMBL" id="BOOA01000108">
    <property type="protein sequence ID" value="GIH29074.1"/>
    <property type="molecule type" value="Genomic_DNA"/>
</dbReference>
<name>A0A919UPQ7_9ACTN</name>
<comment type="caution">
    <text evidence="1">The sequence shown here is derived from an EMBL/GenBank/DDBJ whole genome shotgun (WGS) entry which is preliminary data.</text>
</comment>
<evidence type="ECO:0000313" key="1">
    <source>
        <dbReference type="EMBL" id="GIH29074.1"/>
    </source>
</evidence>
<reference evidence="1" key="1">
    <citation type="submission" date="2021-01" db="EMBL/GenBank/DDBJ databases">
        <title>Whole genome shotgun sequence of Acrocarpospora phusangensis NBRC 108782.</title>
        <authorList>
            <person name="Komaki H."/>
            <person name="Tamura T."/>
        </authorList>
    </citation>
    <scope>NUCLEOTIDE SEQUENCE</scope>
    <source>
        <strain evidence="1">NBRC 108782</strain>
    </source>
</reference>
<evidence type="ECO:0000313" key="2">
    <source>
        <dbReference type="Proteomes" id="UP000640052"/>
    </source>
</evidence>
<dbReference type="AlphaFoldDB" id="A0A919UPQ7"/>
<dbReference type="RefSeq" id="WP_204045691.1">
    <property type="nucleotide sequence ID" value="NZ_BOOA01000108.1"/>
</dbReference>
<gene>
    <name evidence="1" type="ORF">Aph01nite_73840</name>
</gene>
<dbReference type="Proteomes" id="UP000640052">
    <property type="component" value="Unassembled WGS sequence"/>
</dbReference>
<protein>
    <submittedName>
        <fullName evidence="1">Uncharacterized protein</fullName>
    </submittedName>
</protein>
<accession>A0A919UPQ7</accession>